<reference evidence="8 9" key="1">
    <citation type="submission" date="2016-01" db="EMBL/GenBank/DDBJ databases">
        <title>Complete genome sequence of strain Lentibacillus amyloliquefaciens LAM0015T isolated from saline sediment.</title>
        <authorList>
            <person name="Wang J.-L."/>
            <person name="He M.-X."/>
        </authorList>
    </citation>
    <scope>NUCLEOTIDE SEQUENCE [LARGE SCALE GENOMIC DNA]</scope>
    <source>
        <strain evidence="8 9">LAM0015</strain>
    </source>
</reference>
<dbReference type="InterPro" id="IPR052357">
    <property type="entry name" value="Orn_Lys_Arg_decarboxylase-I"/>
</dbReference>
<evidence type="ECO:0000259" key="7">
    <source>
        <dbReference type="Pfam" id="PF03711"/>
    </source>
</evidence>
<evidence type="ECO:0000256" key="1">
    <source>
        <dbReference type="ARBA" id="ARBA00001933"/>
    </source>
</evidence>
<dbReference type="OrthoDB" id="9815233at2"/>
<dbReference type="PANTHER" id="PTHR43277:SF3">
    <property type="entry name" value="DECARBOXYLASE, PUTATIVE-RELATED"/>
    <property type="match status" value="1"/>
</dbReference>
<feature type="domain" description="Orn/Lys/Arg decarboxylases family 1 pyridoxal-P attachment site" evidence="6">
    <location>
        <begin position="8"/>
        <end position="304"/>
    </location>
</feature>
<feature type="domain" description="Orn/Lys/Arg decarboxylase C-terminal" evidence="7">
    <location>
        <begin position="408"/>
        <end position="452"/>
    </location>
</feature>
<dbReference type="InterPro" id="IPR000310">
    <property type="entry name" value="Orn/Lys/Arg_deCO2ase_major_dom"/>
</dbReference>
<dbReference type="SUPFAM" id="SSF53383">
    <property type="entry name" value="PLP-dependent transferases"/>
    <property type="match status" value="1"/>
</dbReference>
<dbReference type="EMBL" id="CP013862">
    <property type="protein sequence ID" value="ALX49462.1"/>
    <property type="molecule type" value="Genomic_DNA"/>
</dbReference>
<dbReference type="PANTHER" id="PTHR43277">
    <property type="entry name" value="ARGININE DECARBOXYLASE"/>
    <property type="match status" value="1"/>
</dbReference>
<dbReference type="KEGG" id="lao:AOX59_13330"/>
<evidence type="ECO:0000259" key="6">
    <source>
        <dbReference type="Pfam" id="PF01276"/>
    </source>
</evidence>
<accession>A0A0U4F770</accession>
<dbReference type="SUPFAM" id="SSF55904">
    <property type="entry name" value="Ornithine decarboxylase C-terminal domain"/>
    <property type="match status" value="1"/>
</dbReference>
<keyword evidence="9" id="KW-1185">Reference proteome</keyword>
<protein>
    <submittedName>
        <fullName evidence="8">Lysine decarboxylase</fullName>
    </submittedName>
</protein>
<evidence type="ECO:0000256" key="5">
    <source>
        <dbReference type="ARBA" id="ARBA00023239"/>
    </source>
</evidence>
<dbReference type="InterPro" id="IPR015421">
    <property type="entry name" value="PyrdxlP-dep_Trfase_major"/>
</dbReference>
<dbReference type="AlphaFoldDB" id="A0A0U4F770"/>
<keyword evidence="5" id="KW-0456">Lyase</keyword>
<evidence type="ECO:0000256" key="4">
    <source>
        <dbReference type="ARBA" id="ARBA00022898"/>
    </source>
</evidence>
<gene>
    <name evidence="8" type="ORF">AOX59_13330</name>
</gene>
<dbReference type="Pfam" id="PF03711">
    <property type="entry name" value="OKR_DC_1_C"/>
    <property type="match status" value="1"/>
</dbReference>
<proteinExistence type="inferred from homology"/>
<dbReference type="RefSeq" id="WP_068446253.1">
    <property type="nucleotide sequence ID" value="NZ_CP013862.1"/>
</dbReference>
<dbReference type="InterPro" id="IPR015424">
    <property type="entry name" value="PyrdxlP-dep_Trfase"/>
</dbReference>
<dbReference type="STRING" id="1472767.AOX59_13330"/>
<organism evidence="8 9">
    <name type="scientific">Lentibacillus amyloliquefaciens</name>
    <dbReference type="NCBI Taxonomy" id="1472767"/>
    <lineage>
        <taxon>Bacteria</taxon>
        <taxon>Bacillati</taxon>
        <taxon>Bacillota</taxon>
        <taxon>Bacilli</taxon>
        <taxon>Bacillales</taxon>
        <taxon>Bacillaceae</taxon>
        <taxon>Lentibacillus</taxon>
    </lineage>
</organism>
<dbReference type="Gene3D" id="3.40.640.10">
    <property type="entry name" value="Type I PLP-dependent aspartate aminotransferase-like (Major domain)"/>
    <property type="match status" value="1"/>
</dbReference>
<dbReference type="InterPro" id="IPR036633">
    <property type="entry name" value="Prn/Lys/Arg_de-COase_C_sf"/>
</dbReference>
<dbReference type="Pfam" id="PF01276">
    <property type="entry name" value="OKR_DC_1"/>
    <property type="match status" value="1"/>
</dbReference>
<dbReference type="GO" id="GO:0016831">
    <property type="term" value="F:carboxy-lyase activity"/>
    <property type="evidence" value="ECO:0007669"/>
    <property type="project" value="UniProtKB-KW"/>
</dbReference>
<sequence>MGRNQENTPLYDALDQFTASRPMSFHVPGHKNGSIFPYQSKGQFESLLPLDLTELSGLDDLHAPRGVIDEAQKLAAEFFRADASHFLVGGSTAGNLAMILSVCSPGDKMIVQRNSHKSIFNGLELAGAKPVFVAPEFNTASDRYIAPGTESMKLALYEHPEAKAVVLSYPDYFGKTFALREIIELIHEYDIPVLVDEAHGIHFSLDKAFPDSALVLGADAVVQSAHKMAPAMTMGAFLHTQSERISSRRVEHYLQIIQSSSPSYPIMASLDLARSFLAKLTLDDLRVILESADEVRDILDSSEFWNVSPGDDPLKITLHSKPGIPGEAIAELFEQEGVYPELATHNQLLLIHGLGPFKEMNRLKKAVSRVAAQLKNIPNHDIINTNNIFKERITELDLDYFSLKQHQPIQVPLRKAEGYIAAEAIIPYPPGIPFVLKGERITSSHIKIIEQFMQQGVTIQHRNIENGISVLR</sequence>
<evidence type="ECO:0000256" key="3">
    <source>
        <dbReference type="ARBA" id="ARBA00022793"/>
    </source>
</evidence>
<comment type="cofactor">
    <cofactor evidence="1">
        <name>pyridoxal 5'-phosphate</name>
        <dbReference type="ChEBI" id="CHEBI:597326"/>
    </cofactor>
</comment>
<evidence type="ECO:0000313" key="9">
    <source>
        <dbReference type="Proteomes" id="UP000050331"/>
    </source>
</evidence>
<dbReference type="InterPro" id="IPR008286">
    <property type="entry name" value="Prn/Lys/Arg_de-COase_C"/>
</dbReference>
<comment type="similarity">
    <text evidence="2">Belongs to the Orn/Lys/Arg decarboxylase class-I family.</text>
</comment>
<evidence type="ECO:0000313" key="8">
    <source>
        <dbReference type="EMBL" id="ALX49462.1"/>
    </source>
</evidence>
<keyword evidence="4" id="KW-0663">Pyridoxal phosphate</keyword>
<dbReference type="Gene3D" id="3.90.105.10">
    <property type="entry name" value="Molybdopterin biosynthesis moea protein, domain 2"/>
    <property type="match status" value="1"/>
</dbReference>
<name>A0A0U4F770_9BACI</name>
<keyword evidence="3" id="KW-0210">Decarboxylase</keyword>
<evidence type="ECO:0000256" key="2">
    <source>
        <dbReference type="ARBA" id="ARBA00010671"/>
    </source>
</evidence>
<dbReference type="Proteomes" id="UP000050331">
    <property type="component" value="Chromosome"/>
</dbReference>